<proteinExistence type="predicted"/>
<evidence type="ECO:0000313" key="2">
    <source>
        <dbReference type="EMBL" id="KAJ5541269.1"/>
    </source>
</evidence>
<organism evidence="2 3">
    <name type="scientific">Penicillium frequentans</name>
    <dbReference type="NCBI Taxonomy" id="3151616"/>
    <lineage>
        <taxon>Eukaryota</taxon>
        <taxon>Fungi</taxon>
        <taxon>Dikarya</taxon>
        <taxon>Ascomycota</taxon>
        <taxon>Pezizomycotina</taxon>
        <taxon>Eurotiomycetes</taxon>
        <taxon>Eurotiomycetidae</taxon>
        <taxon>Eurotiales</taxon>
        <taxon>Aspergillaceae</taxon>
        <taxon>Penicillium</taxon>
    </lineage>
</organism>
<keyword evidence="3" id="KW-1185">Reference proteome</keyword>
<evidence type="ECO:0000313" key="3">
    <source>
        <dbReference type="Proteomes" id="UP001220324"/>
    </source>
</evidence>
<sequence length="243" mass="26715">MIRRPPSIISLGDEELQYHLHRIYLRSLSTDLDRLHLDDPDQKYDGDDLLDSSFADNSEEDTDIIQNREGVRGSPCVGTRSVPGVITTSPVEESALTESHQTVDTIKVPAARLRSSLPSQKPRLIITGTALYDQGKSTIHHSSGKEENYLRNSLHAWSTTENDEHSRLPTVQVSRESPAALPEMVSKTVPLRGLSLASTTRSDEAGLANSTASTAIAVDTQCKQDTSHYSTAEERSTDRDCVC</sequence>
<accession>A0AAD6CW58</accession>
<name>A0AAD6CW58_9EURO</name>
<reference evidence="2 3" key="1">
    <citation type="journal article" date="2023" name="IMA Fungus">
        <title>Comparative genomic study of the Penicillium genus elucidates a diverse pangenome and 15 lateral gene transfer events.</title>
        <authorList>
            <person name="Petersen C."/>
            <person name="Sorensen T."/>
            <person name="Nielsen M.R."/>
            <person name="Sondergaard T.E."/>
            <person name="Sorensen J.L."/>
            <person name="Fitzpatrick D.A."/>
            <person name="Frisvad J.C."/>
            <person name="Nielsen K.L."/>
        </authorList>
    </citation>
    <scope>NUCLEOTIDE SEQUENCE [LARGE SCALE GENOMIC DNA]</scope>
    <source>
        <strain evidence="2 3">IBT 35679</strain>
    </source>
</reference>
<dbReference type="Proteomes" id="UP001220324">
    <property type="component" value="Unassembled WGS sequence"/>
</dbReference>
<feature type="region of interest" description="Disordered" evidence="1">
    <location>
        <begin position="160"/>
        <end position="179"/>
    </location>
</feature>
<evidence type="ECO:0000256" key="1">
    <source>
        <dbReference type="SAM" id="MobiDB-lite"/>
    </source>
</evidence>
<gene>
    <name evidence="2" type="ORF">N7494_006345</name>
</gene>
<dbReference type="EMBL" id="JAQIZZ010000005">
    <property type="protein sequence ID" value="KAJ5541269.1"/>
    <property type="molecule type" value="Genomic_DNA"/>
</dbReference>
<dbReference type="AlphaFoldDB" id="A0AAD6CW58"/>
<comment type="caution">
    <text evidence="2">The sequence shown here is derived from an EMBL/GenBank/DDBJ whole genome shotgun (WGS) entry which is preliminary data.</text>
</comment>
<protein>
    <submittedName>
        <fullName evidence="2">Uncharacterized protein</fullName>
    </submittedName>
</protein>